<dbReference type="Pfam" id="PF04752">
    <property type="entry name" value="ChaC"/>
    <property type="match status" value="1"/>
</dbReference>
<keyword evidence="5" id="KW-1185">Reference proteome</keyword>
<evidence type="ECO:0000256" key="1">
    <source>
        <dbReference type="ARBA" id="ARBA00009662"/>
    </source>
</evidence>
<proteinExistence type="inferred from homology"/>
<dbReference type="GeneID" id="107220510"/>
<accession>A0A6J0BJ94</accession>
<reference evidence="6" key="1">
    <citation type="submission" date="2025-08" db="UniProtKB">
        <authorList>
            <consortium name="RefSeq"/>
        </authorList>
    </citation>
    <scope>IDENTIFICATION</scope>
    <source>
        <tissue evidence="6">Thorax and Abdomen</tissue>
    </source>
</reference>
<dbReference type="InParanoid" id="A0A6J0BJ94"/>
<dbReference type="InterPro" id="IPR006840">
    <property type="entry name" value="ChaC"/>
</dbReference>
<dbReference type="Gene3D" id="3.10.490.10">
    <property type="entry name" value="Gamma-glutamyl cyclotransferase-like"/>
    <property type="match status" value="1"/>
</dbReference>
<dbReference type="PANTHER" id="PTHR12192:SF26">
    <property type="entry name" value="GLUTATHIONE-SPECIFIC GAMMA-GLUTAMYLCYCLOTRANSFERASE 1"/>
    <property type="match status" value="1"/>
</dbReference>
<dbReference type="FunCoup" id="A0A6J0BJ94">
    <property type="interactions" value="102"/>
</dbReference>
<dbReference type="InterPro" id="IPR013024">
    <property type="entry name" value="GGCT-like"/>
</dbReference>
<dbReference type="CDD" id="cd06661">
    <property type="entry name" value="GGCT_like"/>
    <property type="match status" value="1"/>
</dbReference>
<evidence type="ECO:0000256" key="3">
    <source>
        <dbReference type="ARBA" id="ARBA00023239"/>
    </source>
</evidence>
<dbReference type="GO" id="GO:0005737">
    <property type="term" value="C:cytoplasm"/>
    <property type="evidence" value="ECO:0007669"/>
    <property type="project" value="TreeGrafter"/>
</dbReference>
<dbReference type="RefSeq" id="XP_015514621.1">
    <property type="nucleotide sequence ID" value="XM_015659135.2"/>
</dbReference>
<organism evidence="6">
    <name type="scientific">Neodiprion lecontei</name>
    <name type="common">Redheaded pine sawfly</name>
    <dbReference type="NCBI Taxonomy" id="441921"/>
    <lineage>
        <taxon>Eukaryota</taxon>
        <taxon>Metazoa</taxon>
        <taxon>Ecdysozoa</taxon>
        <taxon>Arthropoda</taxon>
        <taxon>Hexapoda</taxon>
        <taxon>Insecta</taxon>
        <taxon>Pterygota</taxon>
        <taxon>Neoptera</taxon>
        <taxon>Endopterygota</taxon>
        <taxon>Hymenoptera</taxon>
        <taxon>Tenthredinoidea</taxon>
        <taxon>Diprionidae</taxon>
        <taxon>Diprioninae</taxon>
        <taxon>Neodiprion</taxon>
    </lineage>
</organism>
<dbReference type="KEGG" id="nlo:107220510"/>
<keyword evidence="3" id="KW-0456">Lyase</keyword>
<comment type="catalytic activity">
    <reaction evidence="4">
        <text>glutathione = L-cysteinylglycine + 5-oxo-L-proline</text>
        <dbReference type="Rhea" id="RHEA:47724"/>
        <dbReference type="ChEBI" id="CHEBI:57925"/>
        <dbReference type="ChEBI" id="CHEBI:58402"/>
        <dbReference type="ChEBI" id="CHEBI:61694"/>
        <dbReference type="EC" id="4.3.2.7"/>
    </reaction>
</comment>
<dbReference type="PANTHER" id="PTHR12192">
    <property type="entry name" value="CATION TRANSPORT PROTEIN CHAC-RELATED"/>
    <property type="match status" value="1"/>
</dbReference>
<dbReference type="Proteomes" id="UP000829291">
    <property type="component" value="Chromosome 4"/>
</dbReference>
<evidence type="ECO:0000256" key="4">
    <source>
        <dbReference type="ARBA" id="ARBA00048073"/>
    </source>
</evidence>
<dbReference type="OrthoDB" id="1933483at2759"/>
<dbReference type="InterPro" id="IPR036568">
    <property type="entry name" value="GGCT-like_sf"/>
</dbReference>
<evidence type="ECO:0000256" key="2">
    <source>
        <dbReference type="ARBA" id="ARBA00012344"/>
    </source>
</evidence>
<evidence type="ECO:0000313" key="5">
    <source>
        <dbReference type="Proteomes" id="UP000829291"/>
    </source>
</evidence>
<dbReference type="GO" id="GO:0061928">
    <property type="term" value="F:glutathione specific gamma-glutamylcyclotransferase activity"/>
    <property type="evidence" value="ECO:0007669"/>
    <property type="project" value="UniProtKB-EC"/>
</dbReference>
<name>A0A6J0BJ94_NEOLC</name>
<dbReference type="SUPFAM" id="SSF110857">
    <property type="entry name" value="Gamma-glutamyl cyclotransferase-like"/>
    <property type="match status" value="1"/>
</dbReference>
<evidence type="ECO:0000313" key="6">
    <source>
        <dbReference type="RefSeq" id="XP_015514621.1"/>
    </source>
</evidence>
<protein>
    <recommendedName>
        <fullName evidence="2">glutathione-specific gamma-glutamylcyclotransferase</fullName>
        <ecNumber evidence="2">4.3.2.7</ecNumber>
    </recommendedName>
</protein>
<dbReference type="GO" id="GO:0006751">
    <property type="term" value="P:glutathione catabolic process"/>
    <property type="evidence" value="ECO:0007669"/>
    <property type="project" value="InterPro"/>
</dbReference>
<gene>
    <name evidence="6" type="primary">LOC107220510</name>
</gene>
<sequence length="243" mass="27569">MNAVTGLWVFGYGSLCWHPGFDFEKSLAGYIRGFTRKFWQGNVTHRGTADKPGRVATLIEDKEGIAWGRAFELRGNAALPYLEKRECTLGGYMTKLTTFYTRDGNQSFPALVYIATSGNQHWLGDAPVSTIANQITECSGPSGHNVEYLLRLADFMHQYLPDAQDEHLFTLEMLVRARIKEEKLCLKTLMGNREFDINLNEVDEPEGVLDDRLEDDNVAHPLRQESFQFTSRVPSKTLRCLNI</sequence>
<dbReference type="EC" id="4.3.2.7" evidence="2"/>
<comment type="similarity">
    <text evidence="1">Belongs to the gamma-glutamylcyclotransferase family. ChaC subfamily.</text>
</comment>
<dbReference type="AlphaFoldDB" id="A0A6J0BJ94"/>